<dbReference type="AlphaFoldDB" id="A0A1K1QZY0"/>
<accession>A0A1K1QZY0</accession>
<evidence type="ECO:0000256" key="5">
    <source>
        <dbReference type="ARBA" id="ARBA00023237"/>
    </source>
</evidence>
<evidence type="ECO:0000259" key="8">
    <source>
        <dbReference type="Pfam" id="PF14322"/>
    </source>
</evidence>
<name>A0A1K1QZY0_9BACT</name>
<comment type="subcellular location">
    <subcellularLocation>
        <location evidence="1">Cell outer membrane</location>
    </subcellularLocation>
</comment>
<keyword evidence="12" id="KW-1185">Reference proteome</keyword>
<dbReference type="SUPFAM" id="SSF48452">
    <property type="entry name" value="TPR-like"/>
    <property type="match status" value="1"/>
</dbReference>
<dbReference type="InterPro" id="IPR011990">
    <property type="entry name" value="TPR-like_helical_dom_sf"/>
</dbReference>
<dbReference type="EMBL" id="FPIZ01000009">
    <property type="protein sequence ID" value="SFW65163.1"/>
    <property type="molecule type" value="Genomic_DNA"/>
</dbReference>
<keyword evidence="5" id="KW-0998">Cell outer membrane</keyword>
<dbReference type="STRING" id="1004.SAMN05661012_03256"/>
<feature type="signal peptide" evidence="6">
    <location>
        <begin position="1"/>
        <end position="21"/>
    </location>
</feature>
<dbReference type="PROSITE" id="PS51257">
    <property type="entry name" value="PROKAR_LIPOPROTEIN"/>
    <property type="match status" value="1"/>
</dbReference>
<dbReference type="Proteomes" id="UP000183788">
    <property type="component" value="Unassembled WGS sequence"/>
</dbReference>
<evidence type="ECO:0000313" key="11">
    <source>
        <dbReference type="Proteomes" id="UP000183788"/>
    </source>
</evidence>
<reference evidence="9 11" key="1">
    <citation type="submission" date="2016-11" db="EMBL/GenBank/DDBJ databases">
        <authorList>
            <person name="Jaros S."/>
            <person name="Januszkiewicz K."/>
            <person name="Wedrychowicz H."/>
        </authorList>
    </citation>
    <scope>NUCLEOTIDE SEQUENCE [LARGE SCALE GENOMIC DNA]</scope>
    <source>
        <strain evidence="9 11">DSM 784</strain>
    </source>
</reference>
<dbReference type="Pfam" id="PF14322">
    <property type="entry name" value="SusD-like_3"/>
    <property type="match status" value="1"/>
</dbReference>
<dbReference type="Pfam" id="PF07980">
    <property type="entry name" value="SusD_RagB"/>
    <property type="match status" value="1"/>
</dbReference>
<evidence type="ECO:0000256" key="1">
    <source>
        <dbReference type="ARBA" id="ARBA00004442"/>
    </source>
</evidence>
<evidence type="ECO:0000256" key="2">
    <source>
        <dbReference type="ARBA" id="ARBA00006275"/>
    </source>
</evidence>
<dbReference type="OrthoDB" id="697229at2"/>
<evidence type="ECO:0000313" key="9">
    <source>
        <dbReference type="EMBL" id="SFW65163.1"/>
    </source>
</evidence>
<keyword evidence="4" id="KW-0472">Membrane</keyword>
<protein>
    <submittedName>
        <fullName evidence="10">RagB/SusD family nutrient uptake outer membrane protein</fullName>
    </submittedName>
    <submittedName>
        <fullName evidence="9">SusD family protein</fullName>
    </submittedName>
</protein>
<feature type="domain" description="RagB/SusD" evidence="7">
    <location>
        <begin position="349"/>
        <end position="472"/>
    </location>
</feature>
<sequence length="473" mass="52902">MKFSIYKSLAVLVIISNLLTACSNQFLEVKPKGSLIAQSVSDYDLLLNNLYVVYINSNTQVPMGDELVAVEPYFSQANYRTQRLFRWNDVIYQNNEDAPEFTQTMRSIYEFNKIINEIDKATDGTLSQKASLKAEARAGRAWSNFLLINYFGLPYNAAATTDPGFPIIREADISQTKFVRSTVKEMYDFIIEDLTAAIPDLPARTTSRLHMSRAAAAGILGKVYVFMGDYGKGMTWLNTAISDMSDSKISVGLYDLAKETAAGGVYASGRVPAMTENIEQLLVKQSTSFWSFTSNELVLSPATAALYGTADFRLKFYTSKTAGNVDYPIPGVLRKKSFSAFQFGVVVPDLYLLRAECACRLGNQEAAKADVELLRSKRMNATDALVPDSITAEKINLLKFILDERNREFAVMGYRWFDMRRLSVDPLFSSITYSHTLYNADGTSSTFTLRPERFVLQFPAKIMQQSPGLINNP</sequence>
<comment type="similarity">
    <text evidence="2">Belongs to the SusD family.</text>
</comment>
<feature type="domain" description="SusD-like N-terminal" evidence="8">
    <location>
        <begin position="26"/>
        <end position="224"/>
    </location>
</feature>
<dbReference type="Gene3D" id="1.25.40.390">
    <property type="match status" value="2"/>
</dbReference>
<evidence type="ECO:0000256" key="4">
    <source>
        <dbReference type="ARBA" id="ARBA00023136"/>
    </source>
</evidence>
<dbReference type="RefSeq" id="WP_083571566.1">
    <property type="nucleotide sequence ID" value="NZ_CP139972.1"/>
</dbReference>
<keyword evidence="3 6" id="KW-0732">Signal</keyword>
<dbReference type="EMBL" id="CP140154">
    <property type="protein sequence ID" value="WQG92315.1"/>
    <property type="molecule type" value="Genomic_DNA"/>
</dbReference>
<organism evidence="9 11">
    <name type="scientific">Chitinophaga sancti</name>
    <dbReference type="NCBI Taxonomy" id="1004"/>
    <lineage>
        <taxon>Bacteria</taxon>
        <taxon>Pseudomonadati</taxon>
        <taxon>Bacteroidota</taxon>
        <taxon>Chitinophagia</taxon>
        <taxon>Chitinophagales</taxon>
        <taxon>Chitinophagaceae</taxon>
        <taxon>Chitinophaga</taxon>
    </lineage>
</organism>
<dbReference type="InterPro" id="IPR033985">
    <property type="entry name" value="SusD-like_N"/>
</dbReference>
<evidence type="ECO:0000259" key="7">
    <source>
        <dbReference type="Pfam" id="PF07980"/>
    </source>
</evidence>
<feature type="chain" id="PRO_5012724278" evidence="6">
    <location>
        <begin position="22"/>
        <end position="473"/>
    </location>
</feature>
<dbReference type="Proteomes" id="UP001326715">
    <property type="component" value="Chromosome"/>
</dbReference>
<gene>
    <name evidence="9" type="ORF">SAMN05661012_03256</name>
    <name evidence="10" type="ORF">SR876_12440</name>
</gene>
<evidence type="ECO:0000313" key="12">
    <source>
        <dbReference type="Proteomes" id="UP001326715"/>
    </source>
</evidence>
<proteinExistence type="inferred from homology"/>
<dbReference type="GO" id="GO:0009279">
    <property type="term" value="C:cell outer membrane"/>
    <property type="evidence" value="ECO:0007669"/>
    <property type="project" value="UniProtKB-SubCell"/>
</dbReference>
<evidence type="ECO:0000256" key="3">
    <source>
        <dbReference type="ARBA" id="ARBA00022729"/>
    </source>
</evidence>
<evidence type="ECO:0000313" key="10">
    <source>
        <dbReference type="EMBL" id="WQG92315.1"/>
    </source>
</evidence>
<dbReference type="InterPro" id="IPR012944">
    <property type="entry name" value="SusD_RagB_dom"/>
</dbReference>
<reference evidence="10 12" key="2">
    <citation type="submission" date="2023-11" db="EMBL/GenBank/DDBJ databases">
        <title>MicrobeMod: A computational toolkit for identifying prokaryotic methylation and restriction-modification with nanopore sequencing.</title>
        <authorList>
            <person name="Crits-Christoph A."/>
            <person name="Kang S.C."/>
            <person name="Lee H."/>
            <person name="Ostrov N."/>
        </authorList>
    </citation>
    <scope>NUCLEOTIDE SEQUENCE [LARGE SCALE GENOMIC DNA]</scope>
    <source>
        <strain evidence="10 12">ATCC 23090</strain>
    </source>
</reference>
<evidence type="ECO:0000256" key="6">
    <source>
        <dbReference type="SAM" id="SignalP"/>
    </source>
</evidence>